<proteinExistence type="predicted"/>
<evidence type="ECO:0000256" key="5">
    <source>
        <dbReference type="SAM" id="SignalP"/>
    </source>
</evidence>
<dbReference type="OrthoDB" id="6379000at2759"/>
<dbReference type="SUPFAM" id="SSF57184">
    <property type="entry name" value="Growth factor receptor domain"/>
    <property type="match status" value="1"/>
</dbReference>
<gene>
    <name evidence="6" type="ORF">CTOB1V02_LOCUS4170</name>
</gene>
<dbReference type="InterPro" id="IPR011390">
    <property type="entry name" value="IGFBP_rP_mac25"/>
</dbReference>
<dbReference type="PANTHER" id="PTHR14186:SF20">
    <property type="entry name" value="CYSTEINE-RICH MOTOR NEURON 1 PROTEIN-LIKE"/>
    <property type="match status" value="1"/>
</dbReference>
<dbReference type="Gene3D" id="4.10.40.20">
    <property type="match status" value="1"/>
</dbReference>
<dbReference type="SMART" id="SM00121">
    <property type="entry name" value="IB"/>
    <property type="match status" value="1"/>
</dbReference>
<keyword evidence="3 5" id="KW-0732">Signal</keyword>
<name>A0A7R8W786_9CRUS</name>
<evidence type="ECO:0000256" key="4">
    <source>
        <dbReference type="ARBA" id="ARBA00023157"/>
    </source>
</evidence>
<organism evidence="6">
    <name type="scientific">Cyprideis torosa</name>
    <dbReference type="NCBI Taxonomy" id="163714"/>
    <lineage>
        <taxon>Eukaryota</taxon>
        <taxon>Metazoa</taxon>
        <taxon>Ecdysozoa</taxon>
        <taxon>Arthropoda</taxon>
        <taxon>Crustacea</taxon>
        <taxon>Oligostraca</taxon>
        <taxon>Ostracoda</taxon>
        <taxon>Podocopa</taxon>
        <taxon>Podocopida</taxon>
        <taxon>Cytherocopina</taxon>
        <taxon>Cytheroidea</taxon>
        <taxon>Cytherideidae</taxon>
        <taxon>Cyprideis</taxon>
    </lineage>
</organism>
<dbReference type="GO" id="GO:0005576">
    <property type="term" value="C:extracellular region"/>
    <property type="evidence" value="ECO:0007669"/>
    <property type="project" value="UniProtKB-SubCell"/>
</dbReference>
<dbReference type="InterPro" id="IPR009030">
    <property type="entry name" value="Growth_fac_rcpt_cys_sf"/>
</dbReference>
<dbReference type="GO" id="GO:0005520">
    <property type="term" value="F:insulin-like growth factor binding"/>
    <property type="evidence" value="ECO:0007669"/>
    <property type="project" value="InterPro"/>
</dbReference>
<dbReference type="EMBL" id="OB660784">
    <property type="protein sequence ID" value="CAD7226247.1"/>
    <property type="molecule type" value="Genomic_DNA"/>
</dbReference>
<dbReference type="GO" id="GO:0009966">
    <property type="term" value="P:regulation of signal transduction"/>
    <property type="evidence" value="ECO:0007669"/>
    <property type="project" value="TreeGrafter"/>
</dbReference>
<feature type="chain" id="PRO_5042173045" evidence="5">
    <location>
        <begin position="25"/>
        <end position="136"/>
    </location>
</feature>
<accession>A0A7R8W786</accession>
<comment type="subcellular location">
    <subcellularLocation>
        <location evidence="1">Secreted</location>
    </subcellularLocation>
</comment>
<evidence type="ECO:0000256" key="3">
    <source>
        <dbReference type="ARBA" id="ARBA00022729"/>
    </source>
</evidence>
<dbReference type="InterPro" id="IPR000867">
    <property type="entry name" value="IGFBP-like"/>
</dbReference>
<evidence type="ECO:0000256" key="2">
    <source>
        <dbReference type="ARBA" id="ARBA00022525"/>
    </source>
</evidence>
<dbReference type="GO" id="GO:0001558">
    <property type="term" value="P:regulation of cell growth"/>
    <property type="evidence" value="ECO:0007669"/>
    <property type="project" value="InterPro"/>
</dbReference>
<dbReference type="PANTHER" id="PTHR14186">
    <property type="entry name" value="INSULIN-LIKE GROWTH FACTOR BINDING PROTEIN-RELATED"/>
    <property type="match status" value="1"/>
</dbReference>
<reference evidence="6" key="1">
    <citation type="submission" date="2020-11" db="EMBL/GenBank/DDBJ databases">
        <authorList>
            <person name="Tran Van P."/>
        </authorList>
    </citation>
    <scope>NUCLEOTIDE SEQUENCE</scope>
</reference>
<keyword evidence="2" id="KW-0964">Secreted</keyword>
<dbReference type="AlphaFoldDB" id="A0A7R8W786"/>
<feature type="signal peptide" evidence="5">
    <location>
        <begin position="1"/>
        <end position="24"/>
    </location>
</feature>
<evidence type="ECO:0000256" key="1">
    <source>
        <dbReference type="ARBA" id="ARBA00004613"/>
    </source>
</evidence>
<keyword evidence="4" id="KW-1015">Disulfide bond</keyword>
<sequence>MMASTTIAVLFFLGFFAGIDYHWASASMSFQKGYMPEVDMERFLLDVCPCQLDKARGNLLQCQEVGPCPVGETLDECGCCPVCYKDVGEVCGGPLNAQGTCAPGMICVGAVRAGADFNGRGVCITEREERRLRGEN</sequence>
<protein>
    <submittedName>
        <fullName evidence="6">Uncharacterized protein</fullName>
    </submittedName>
</protein>
<dbReference type="PROSITE" id="PS51323">
    <property type="entry name" value="IGFBP_N_2"/>
    <property type="match status" value="1"/>
</dbReference>
<evidence type="ECO:0000313" key="6">
    <source>
        <dbReference type="EMBL" id="CAD7226247.1"/>
    </source>
</evidence>